<name>A0A418W7W8_9SPHN</name>
<reference evidence="1 2" key="1">
    <citation type="submission" date="2018-09" db="EMBL/GenBank/DDBJ databases">
        <authorList>
            <person name="Zhu H."/>
        </authorList>
    </citation>
    <scope>NUCLEOTIDE SEQUENCE [LARGE SCALE GENOMIC DNA]</scope>
    <source>
        <strain evidence="1 2">K2R01-6</strain>
    </source>
</reference>
<gene>
    <name evidence="1" type="ORF">D3876_19965</name>
</gene>
<protein>
    <submittedName>
        <fullName evidence="1">Uncharacterized protein</fullName>
    </submittedName>
</protein>
<comment type="caution">
    <text evidence="1">The sequence shown here is derived from an EMBL/GenBank/DDBJ whole genome shotgun (WGS) entry which is preliminary data.</text>
</comment>
<dbReference type="OrthoDB" id="7282816at2"/>
<accession>A0A418W7W8</accession>
<dbReference type="EMBL" id="QYUM01000004">
    <property type="protein sequence ID" value="RJF86097.1"/>
    <property type="molecule type" value="Genomic_DNA"/>
</dbReference>
<evidence type="ECO:0000313" key="2">
    <source>
        <dbReference type="Proteomes" id="UP000286100"/>
    </source>
</evidence>
<dbReference type="Proteomes" id="UP000286100">
    <property type="component" value="Unassembled WGS sequence"/>
</dbReference>
<keyword evidence="2" id="KW-1185">Reference proteome</keyword>
<proteinExistence type="predicted"/>
<dbReference type="RefSeq" id="WP_119765487.1">
    <property type="nucleotide sequence ID" value="NZ_QYUM01000004.1"/>
</dbReference>
<evidence type="ECO:0000313" key="1">
    <source>
        <dbReference type="EMBL" id="RJF86097.1"/>
    </source>
</evidence>
<sequence length="145" mass="16588">MASEGAYYLRRAPGAEAFRAAWEAALDFGVQNLRDIAVERAIEGVPVPVFHKGEQVGEKRWFNDRLLMFILKHHVGVYALPASRRDQRPDPEPPRDGETVMAEIRQRLATIRDRQLHEIAADPDKRAAWEVLYGPHDWEKHEPAA</sequence>
<dbReference type="AlphaFoldDB" id="A0A418W7W8"/>
<organism evidence="1 2">
    <name type="scientific">Sphingomonas cavernae</name>
    <dbReference type="NCBI Taxonomy" id="2320861"/>
    <lineage>
        <taxon>Bacteria</taxon>
        <taxon>Pseudomonadati</taxon>
        <taxon>Pseudomonadota</taxon>
        <taxon>Alphaproteobacteria</taxon>
        <taxon>Sphingomonadales</taxon>
        <taxon>Sphingomonadaceae</taxon>
        <taxon>Sphingomonas</taxon>
    </lineage>
</organism>